<dbReference type="Pfam" id="PF11976">
    <property type="entry name" value="Rad60-SLD"/>
    <property type="match status" value="1"/>
</dbReference>
<proteinExistence type="predicted"/>
<dbReference type="InterPro" id="IPR029071">
    <property type="entry name" value="Ubiquitin-like_domsf"/>
</dbReference>
<dbReference type="Gene3D" id="3.10.20.90">
    <property type="entry name" value="Phosphatidylinositol 3-kinase Catalytic Subunit, Chain A, domain 1"/>
    <property type="match status" value="1"/>
</dbReference>
<dbReference type="CDD" id="cd01763">
    <property type="entry name" value="Ubl_SUMO_like"/>
    <property type="match status" value="1"/>
</dbReference>
<evidence type="ECO:0000313" key="3">
    <source>
        <dbReference type="Proteomes" id="UP001408789"/>
    </source>
</evidence>
<dbReference type="SUPFAM" id="SSF54236">
    <property type="entry name" value="Ubiquitin-like"/>
    <property type="match status" value="1"/>
</dbReference>
<accession>A0AAP0GXM9</accession>
<dbReference type="PANTHER" id="PTHR47813">
    <property type="entry name" value="UBIQUITIN-LIKE SUPERFAMILY PROTEIN"/>
    <property type="match status" value="1"/>
</dbReference>
<dbReference type="Proteomes" id="UP001408789">
    <property type="component" value="Unassembled WGS sequence"/>
</dbReference>
<sequence>MTHLQTRTIRKDKTERRIHFQNTFTFCGCFRFSKNIQNSSVLTPIDLRSNSIGFHKKMTDPPEELEPLFDYTRVQPFDVVCLDDDDDDCSSIIPSKRRKHSGSAVDKVQVTREEIVIADGDDNDDLDWLKSPPKLPLNKEKPRENSIIKELRLKKQELLSFTESTKDMVRTVEDFVKRDIKSLIQPDCESPVEKPSKPAVERPKIVISIQDKEGLKQFRVYMDDKFERLFKMYADKVNNKVENLVFCFDGDKIDPSTTPGNLEMEDDDMIEVHVKSS</sequence>
<dbReference type="PANTHER" id="PTHR47813:SF2">
    <property type="entry name" value="UBIQUITIN-LIKE SUPERFAMILY PROTEIN"/>
    <property type="match status" value="1"/>
</dbReference>
<name>A0AAP0GXM9_9ASTR</name>
<dbReference type="PROSITE" id="PS51257">
    <property type="entry name" value="PROKAR_LIPOPROTEIN"/>
    <property type="match status" value="1"/>
</dbReference>
<gene>
    <name evidence="2" type="ORF">SSX86_015956</name>
</gene>
<comment type="caution">
    <text evidence="2">The sequence shown here is derived from an EMBL/GenBank/DDBJ whole genome shotgun (WGS) entry which is preliminary data.</text>
</comment>
<evidence type="ECO:0000313" key="2">
    <source>
        <dbReference type="EMBL" id="KAK9064574.1"/>
    </source>
</evidence>
<keyword evidence="3" id="KW-1185">Reference proteome</keyword>
<evidence type="ECO:0000259" key="1">
    <source>
        <dbReference type="Pfam" id="PF11976"/>
    </source>
</evidence>
<organism evidence="2 3">
    <name type="scientific">Deinandra increscens subsp. villosa</name>
    <dbReference type="NCBI Taxonomy" id="3103831"/>
    <lineage>
        <taxon>Eukaryota</taxon>
        <taxon>Viridiplantae</taxon>
        <taxon>Streptophyta</taxon>
        <taxon>Embryophyta</taxon>
        <taxon>Tracheophyta</taxon>
        <taxon>Spermatophyta</taxon>
        <taxon>Magnoliopsida</taxon>
        <taxon>eudicotyledons</taxon>
        <taxon>Gunneridae</taxon>
        <taxon>Pentapetalae</taxon>
        <taxon>asterids</taxon>
        <taxon>campanulids</taxon>
        <taxon>Asterales</taxon>
        <taxon>Asteraceae</taxon>
        <taxon>Asteroideae</taxon>
        <taxon>Heliantheae alliance</taxon>
        <taxon>Madieae</taxon>
        <taxon>Madiinae</taxon>
        <taxon>Deinandra</taxon>
    </lineage>
</organism>
<dbReference type="EMBL" id="JBCNJP010000017">
    <property type="protein sequence ID" value="KAK9064574.1"/>
    <property type="molecule type" value="Genomic_DNA"/>
</dbReference>
<reference evidence="2 3" key="1">
    <citation type="submission" date="2024-04" db="EMBL/GenBank/DDBJ databases">
        <title>The reference genome of an endangered Asteraceae, Deinandra increscens subsp. villosa, native to the Central Coast of California.</title>
        <authorList>
            <person name="Guilliams M."/>
            <person name="Hasenstab-Lehman K."/>
            <person name="Meyer R."/>
            <person name="Mcevoy S."/>
        </authorList>
    </citation>
    <scope>NUCLEOTIDE SEQUENCE [LARGE SCALE GENOMIC DNA]</scope>
    <source>
        <tissue evidence="2">Leaf</tissue>
    </source>
</reference>
<dbReference type="AlphaFoldDB" id="A0AAP0GXM9"/>
<feature type="domain" description="Rad60/SUMO-like" evidence="1">
    <location>
        <begin position="205"/>
        <end position="273"/>
    </location>
</feature>
<dbReference type="InterPro" id="IPR022617">
    <property type="entry name" value="Rad60/SUMO-like_dom"/>
</dbReference>
<protein>
    <recommendedName>
        <fullName evidence="1">Rad60/SUMO-like domain-containing protein</fullName>
    </recommendedName>
</protein>